<dbReference type="AlphaFoldDB" id="A0A4Z2HN01"/>
<organism evidence="2 3">
    <name type="scientific">Liparis tanakae</name>
    <name type="common">Tanaka's snailfish</name>
    <dbReference type="NCBI Taxonomy" id="230148"/>
    <lineage>
        <taxon>Eukaryota</taxon>
        <taxon>Metazoa</taxon>
        <taxon>Chordata</taxon>
        <taxon>Craniata</taxon>
        <taxon>Vertebrata</taxon>
        <taxon>Euteleostomi</taxon>
        <taxon>Actinopterygii</taxon>
        <taxon>Neopterygii</taxon>
        <taxon>Teleostei</taxon>
        <taxon>Neoteleostei</taxon>
        <taxon>Acanthomorphata</taxon>
        <taxon>Eupercaria</taxon>
        <taxon>Perciformes</taxon>
        <taxon>Cottioidei</taxon>
        <taxon>Cottales</taxon>
        <taxon>Liparidae</taxon>
        <taxon>Liparis</taxon>
    </lineage>
</organism>
<evidence type="ECO:0000313" key="2">
    <source>
        <dbReference type="EMBL" id="TNN67127.1"/>
    </source>
</evidence>
<gene>
    <name evidence="2" type="ORF">EYF80_022657</name>
</gene>
<evidence type="ECO:0000313" key="3">
    <source>
        <dbReference type="Proteomes" id="UP000314294"/>
    </source>
</evidence>
<keyword evidence="3" id="KW-1185">Reference proteome</keyword>
<accession>A0A4Z2HN01</accession>
<feature type="compositionally biased region" description="Basic and acidic residues" evidence="1">
    <location>
        <begin position="12"/>
        <end position="21"/>
    </location>
</feature>
<dbReference type="Proteomes" id="UP000314294">
    <property type="component" value="Unassembled WGS sequence"/>
</dbReference>
<feature type="region of interest" description="Disordered" evidence="1">
    <location>
        <begin position="1"/>
        <end position="26"/>
    </location>
</feature>
<proteinExistence type="predicted"/>
<sequence>MGFGDGELQQPRGDHGGRRSGVDVPDGTVVVTARPLRLLGVDKRTMRSYRDASEEGRGVFLEELASSSFLQENGEAITATYLRWDKRMS</sequence>
<name>A0A4Z2HN01_9TELE</name>
<reference evidence="2 3" key="1">
    <citation type="submission" date="2019-03" db="EMBL/GenBank/DDBJ databases">
        <title>First draft genome of Liparis tanakae, snailfish: a comprehensive survey of snailfish specific genes.</title>
        <authorList>
            <person name="Kim W."/>
            <person name="Song I."/>
            <person name="Jeong J.-H."/>
            <person name="Kim D."/>
            <person name="Kim S."/>
            <person name="Ryu S."/>
            <person name="Song J.Y."/>
            <person name="Lee S.K."/>
        </authorList>
    </citation>
    <scope>NUCLEOTIDE SEQUENCE [LARGE SCALE GENOMIC DNA]</scope>
    <source>
        <tissue evidence="2">Muscle</tissue>
    </source>
</reference>
<protein>
    <submittedName>
        <fullName evidence="2">Uncharacterized protein</fullName>
    </submittedName>
</protein>
<evidence type="ECO:0000256" key="1">
    <source>
        <dbReference type="SAM" id="MobiDB-lite"/>
    </source>
</evidence>
<comment type="caution">
    <text evidence="2">The sequence shown here is derived from an EMBL/GenBank/DDBJ whole genome shotgun (WGS) entry which is preliminary data.</text>
</comment>
<dbReference type="EMBL" id="SRLO01000209">
    <property type="protein sequence ID" value="TNN67127.1"/>
    <property type="molecule type" value="Genomic_DNA"/>
</dbReference>